<dbReference type="Proteomes" id="UP000199544">
    <property type="component" value="Unassembled WGS sequence"/>
</dbReference>
<sequence length="67" mass="8029">MLNYTLNAKSNQFYYEGKGQLSIKTFRNGALIDYFRGNMTFQCAHWQEEQFHTIMERASHFRAVPYQ</sequence>
<evidence type="ECO:0000313" key="2">
    <source>
        <dbReference type="Proteomes" id="UP000199544"/>
    </source>
</evidence>
<dbReference type="EMBL" id="FNHW01000004">
    <property type="protein sequence ID" value="SDN43577.1"/>
    <property type="molecule type" value="Genomic_DNA"/>
</dbReference>
<dbReference type="OrthoDB" id="2532115at2"/>
<gene>
    <name evidence="1" type="ORF">SAMN04488137_4478</name>
</gene>
<reference evidence="2" key="1">
    <citation type="submission" date="2016-10" db="EMBL/GenBank/DDBJ databases">
        <authorList>
            <person name="Varghese N."/>
            <person name="Submissions S."/>
        </authorList>
    </citation>
    <scope>NUCLEOTIDE SEQUENCE [LARGE SCALE GENOMIC DNA]</scope>
    <source>
        <strain evidence="2">CGMCC 1.6854</strain>
    </source>
</reference>
<proteinExistence type="predicted"/>
<dbReference type="AlphaFoldDB" id="A0A1H0BD72"/>
<dbReference type="RefSeq" id="WP_090238394.1">
    <property type="nucleotide sequence ID" value="NZ_FNHW01000004.1"/>
</dbReference>
<accession>A0A1H0BD72</accession>
<keyword evidence="2" id="KW-1185">Reference proteome</keyword>
<organism evidence="1 2">
    <name type="scientific">Fictibacillus solisalsi</name>
    <dbReference type="NCBI Taxonomy" id="459525"/>
    <lineage>
        <taxon>Bacteria</taxon>
        <taxon>Bacillati</taxon>
        <taxon>Bacillota</taxon>
        <taxon>Bacilli</taxon>
        <taxon>Bacillales</taxon>
        <taxon>Fictibacillaceae</taxon>
        <taxon>Fictibacillus</taxon>
    </lineage>
</organism>
<name>A0A1H0BD72_9BACL</name>
<evidence type="ECO:0000313" key="1">
    <source>
        <dbReference type="EMBL" id="SDN43577.1"/>
    </source>
</evidence>
<protein>
    <submittedName>
        <fullName evidence="1">Uncharacterized protein</fullName>
    </submittedName>
</protein>